<feature type="chain" id="PRO_5012059810" evidence="1">
    <location>
        <begin position="34"/>
        <end position="154"/>
    </location>
</feature>
<accession>A0A239EC99</accession>
<proteinExistence type="predicted"/>
<dbReference type="AlphaFoldDB" id="A0A239EC99"/>
<sequence>MQFIRKFLTVTTVAGALAASTLSGVLAASPASAATIECVNGANGFANIAYNKRGSLVNSVDLGGGRKAELHRGQVNGDRGWAIITGSTKAGDKVWMDWTTTAREGGWLQCGPFSVQANGLTNTSAAQKTSTDSRWQFRACGQIVGGSTKCAAWW</sequence>
<protein>
    <submittedName>
        <fullName evidence="2">Uncharacterized protein</fullName>
    </submittedName>
</protein>
<feature type="signal peptide" evidence="1">
    <location>
        <begin position="1"/>
        <end position="33"/>
    </location>
</feature>
<organism evidence="2 3">
    <name type="scientific">Streptosporangium subroseum</name>
    <dbReference type="NCBI Taxonomy" id="106412"/>
    <lineage>
        <taxon>Bacteria</taxon>
        <taxon>Bacillati</taxon>
        <taxon>Actinomycetota</taxon>
        <taxon>Actinomycetes</taxon>
        <taxon>Streptosporangiales</taxon>
        <taxon>Streptosporangiaceae</taxon>
        <taxon>Streptosporangium</taxon>
    </lineage>
</organism>
<dbReference type="RefSeq" id="WP_089207301.1">
    <property type="nucleotide sequence ID" value="NZ_FZOD01000009.1"/>
</dbReference>
<dbReference type="OrthoDB" id="3528850at2"/>
<keyword evidence="1" id="KW-0732">Signal</keyword>
<evidence type="ECO:0000256" key="1">
    <source>
        <dbReference type="SAM" id="SignalP"/>
    </source>
</evidence>
<dbReference type="Proteomes" id="UP000198282">
    <property type="component" value="Unassembled WGS sequence"/>
</dbReference>
<dbReference type="EMBL" id="FZOD01000009">
    <property type="protein sequence ID" value="SNS42246.1"/>
    <property type="molecule type" value="Genomic_DNA"/>
</dbReference>
<evidence type="ECO:0000313" key="2">
    <source>
        <dbReference type="EMBL" id="SNS42246.1"/>
    </source>
</evidence>
<reference evidence="2 3" key="1">
    <citation type="submission" date="2017-06" db="EMBL/GenBank/DDBJ databases">
        <authorList>
            <person name="Kim H.J."/>
            <person name="Triplett B.A."/>
        </authorList>
    </citation>
    <scope>NUCLEOTIDE SEQUENCE [LARGE SCALE GENOMIC DNA]</scope>
    <source>
        <strain evidence="2 3">CGMCC 4.2132</strain>
    </source>
</reference>
<evidence type="ECO:0000313" key="3">
    <source>
        <dbReference type="Proteomes" id="UP000198282"/>
    </source>
</evidence>
<gene>
    <name evidence="2" type="ORF">SAMN05216276_100972</name>
</gene>
<keyword evidence="3" id="KW-1185">Reference proteome</keyword>
<name>A0A239EC99_9ACTN</name>